<name>A0A9P6WHT7_9ASCO</name>
<evidence type="ECO:0000313" key="4">
    <source>
        <dbReference type="Proteomes" id="UP000697127"/>
    </source>
</evidence>
<evidence type="ECO:0000256" key="1">
    <source>
        <dbReference type="SAM" id="MobiDB-lite"/>
    </source>
</evidence>
<dbReference type="GO" id="GO:0030687">
    <property type="term" value="C:preribosome, large subunit precursor"/>
    <property type="evidence" value="ECO:0007669"/>
    <property type="project" value="TreeGrafter"/>
</dbReference>
<dbReference type="EMBL" id="PUHW01000331">
    <property type="protein sequence ID" value="KAG0687014.1"/>
    <property type="molecule type" value="Genomic_DNA"/>
</dbReference>
<feature type="region of interest" description="Disordered" evidence="1">
    <location>
        <begin position="1"/>
        <end position="104"/>
    </location>
</feature>
<dbReference type="Proteomes" id="UP000697127">
    <property type="component" value="Unassembled WGS sequence"/>
</dbReference>
<dbReference type="PANTHER" id="PTHR28219">
    <property type="entry name" value="UPF0642 PROTEIN YBL028C"/>
    <property type="match status" value="1"/>
</dbReference>
<feature type="compositionally biased region" description="Low complexity" evidence="1">
    <location>
        <begin position="45"/>
        <end position="69"/>
    </location>
</feature>
<feature type="compositionally biased region" description="Polar residues" evidence="1">
    <location>
        <begin position="20"/>
        <end position="31"/>
    </location>
</feature>
<feature type="domain" description="DUF2423" evidence="2">
    <location>
        <begin position="1"/>
        <end position="47"/>
    </location>
</feature>
<feature type="compositionally biased region" description="Basic residues" evidence="1">
    <location>
        <begin position="1"/>
        <end position="17"/>
    </location>
</feature>
<comment type="caution">
    <text evidence="3">The sequence shown here is derived from an EMBL/GenBank/DDBJ whole genome shotgun (WGS) entry which is preliminary data.</text>
</comment>
<sequence length="104" mass="11904">MAHSLRSKSKLKSKKTKTSNPNSDYFKTNQARTERLAQKLKENTTKQQDSTTTATTTTTNTDTMDTSNDTPEDLTKVKTHGWRKSRASDYKKKKNSKKNKSLKF</sequence>
<dbReference type="InterPro" id="IPR019434">
    <property type="entry name" value="DUF2423"/>
</dbReference>
<gene>
    <name evidence="3" type="ORF">C6P40_003022</name>
</gene>
<dbReference type="PANTHER" id="PTHR28219:SF1">
    <property type="entry name" value="UPF0642 PROTEIN YBL028C"/>
    <property type="match status" value="1"/>
</dbReference>
<keyword evidence="4" id="KW-1185">Reference proteome</keyword>
<dbReference type="Pfam" id="PF10338">
    <property type="entry name" value="YBL028C_N"/>
    <property type="match status" value="1"/>
</dbReference>
<evidence type="ECO:0000259" key="2">
    <source>
        <dbReference type="Pfam" id="PF10338"/>
    </source>
</evidence>
<accession>A0A9P6WHT7</accession>
<dbReference type="AlphaFoldDB" id="A0A9P6WHT7"/>
<feature type="compositionally biased region" description="Basic and acidic residues" evidence="1">
    <location>
        <begin position="32"/>
        <end position="44"/>
    </location>
</feature>
<organism evidence="3 4">
    <name type="scientific">Pichia californica</name>
    <dbReference type="NCBI Taxonomy" id="460514"/>
    <lineage>
        <taxon>Eukaryota</taxon>
        <taxon>Fungi</taxon>
        <taxon>Dikarya</taxon>
        <taxon>Ascomycota</taxon>
        <taxon>Saccharomycotina</taxon>
        <taxon>Pichiomycetes</taxon>
        <taxon>Pichiales</taxon>
        <taxon>Pichiaceae</taxon>
        <taxon>Pichia</taxon>
    </lineage>
</organism>
<proteinExistence type="predicted"/>
<evidence type="ECO:0000313" key="3">
    <source>
        <dbReference type="EMBL" id="KAG0687014.1"/>
    </source>
</evidence>
<reference evidence="3" key="1">
    <citation type="submission" date="2020-11" db="EMBL/GenBank/DDBJ databases">
        <title>Kefir isolates.</title>
        <authorList>
            <person name="Marcisauskas S."/>
            <person name="Kim Y."/>
            <person name="Blasche S."/>
        </authorList>
    </citation>
    <scope>NUCLEOTIDE SEQUENCE</scope>
    <source>
        <strain evidence="3">Olga-1</strain>
    </source>
</reference>
<protein>
    <recommendedName>
        <fullName evidence="2">DUF2423 domain-containing protein</fullName>
    </recommendedName>
</protein>
<feature type="compositionally biased region" description="Basic residues" evidence="1">
    <location>
        <begin position="77"/>
        <end position="104"/>
    </location>
</feature>